<dbReference type="InterPro" id="IPR036702">
    <property type="entry name" value="ComB-like_sf"/>
</dbReference>
<name>A0ABW6CQE5_9CAUL</name>
<protein>
    <recommendedName>
        <fullName evidence="4">Probable 2-phosphosulfolactate phosphatase</fullName>
        <ecNumber evidence="3">3.1.3.71</ecNumber>
    </recommendedName>
</protein>
<evidence type="ECO:0000256" key="6">
    <source>
        <dbReference type="ARBA" id="ARBA00022842"/>
    </source>
</evidence>
<evidence type="ECO:0000256" key="1">
    <source>
        <dbReference type="ARBA" id="ARBA00001946"/>
    </source>
</evidence>
<comment type="catalytic activity">
    <reaction evidence="7">
        <text>(2R)-O-phospho-3-sulfolactate + H2O = (2R)-3-sulfolactate + phosphate</text>
        <dbReference type="Rhea" id="RHEA:23416"/>
        <dbReference type="ChEBI" id="CHEBI:15377"/>
        <dbReference type="ChEBI" id="CHEBI:15597"/>
        <dbReference type="ChEBI" id="CHEBI:43474"/>
        <dbReference type="ChEBI" id="CHEBI:58738"/>
        <dbReference type="EC" id="3.1.3.71"/>
    </reaction>
</comment>
<gene>
    <name evidence="8" type="ORF">OCL97_00180</name>
</gene>
<evidence type="ECO:0000256" key="3">
    <source>
        <dbReference type="ARBA" id="ARBA00012953"/>
    </source>
</evidence>
<dbReference type="Gene3D" id="3.90.1560.10">
    <property type="entry name" value="ComB-like"/>
    <property type="match status" value="1"/>
</dbReference>
<dbReference type="Proteomes" id="UP001598130">
    <property type="component" value="Unassembled WGS sequence"/>
</dbReference>
<keyword evidence="9" id="KW-1185">Reference proteome</keyword>
<accession>A0ABW6CQE5</accession>
<reference evidence="8 9" key="1">
    <citation type="submission" date="2022-09" db="EMBL/GenBank/DDBJ databases">
        <title>New species of Phenylobacterium.</title>
        <authorList>
            <person name="Mieszkin S."/>
        </authorList>
    </citation>
    <scope>NUCLEOTIDE SEQUENCE [LARGE SCALE GENOMIC DNA]</scope>
    <source>
        <strain evidence="8 9">HK31-G</strain>
    </source>
</reference>
<dbReference type="RefSeq" id="WP_377366558.1">
    <property type="nucleotide sequence ID" value="NZ_JAOTJD010000001.1"/>
</dbReference>
<sequence>MIRCEWAREGIEALRAQVSVFVIVDVLSFSTAVDIAVGRGALIHPFPLGDHEAAKAEADKVGAMVAAPKRAAGGQFSLSPASLRDLSPGDRLLLPSPNGSRLSLAVGDTPVLAGCLRNARAVAAKARELAEGGDIGLIPAGERWPGDTLRPAIEDLIGAGAIIEALAGEMTAEARVARDAWRSAQSELDALIRDCLSGRELIERGFEIDVDLALERNVSAAAPLLRDGVYVAG</sequence>
<dbReference type="EMBL" id="JAOTJD010000001">
    <property type="protein sequence ID" value="MFD3262377.1"/>
    <property type="molecule type" value="Genomic_DNA"/>
</dbReference>
<comment type="similarity">
    <text evidence="2">Belongs to the ComB family.</text>
</comment>
<evidence type="ECO:0000256" key="2">
    <source>
        <dbReference type="ARBA" id="ARBA00009997"/>
    </source>
</evidence>
<comment type="caution">
    <text evidence="8">The sequence shown here is derived from an EMBL/GenBank/DDBJ whole genome shotgun (WGS) entry which is preliminary data.</text>
</comment>
<dbReference type="Pfam" id="PF04029">
    <property type="entry name" value="2-ph_phosp"/>
    <property type="match status" value="1"/>
</dbReference>
<dbReference type="PANTHER" id="PTHR37311:SF1">
    <property type="entry name" value="2-PHOSPHOSULFOLACTATE PHOSPHATASE-RELATED"/>
    <property type="match status" value="1"/>
</dbReference>
<comment type="cofactor">
    <cofactor evidence="1">
        <name>Mg(2+)</name>
        <dbReference type="ChEBI" id="CHEBI:18420"/>
    </cofactor>
</comment>
<evidence type="ECO:0000313" key="8">
    <source>
        <dbReference type="EMBL" id="MFD3262377.1"/>
    </source>
</evidence>
<keyword evidence="5" id="KW-0378">Hydrolase</keyword>
<organism evidence="8 9">
    <name type="scientific">Phenylobacterium ferrooxidans</name>
    <dbReference type="NCBI Taxonomy" id="2982689"/>
    <lineage>
        <taxon>Bacteria</taxon>
        <taxon>Pseudomonadati</taxon>
        <taxon>Pseudomonadota</taxon>
        <taxon>Alphaproteobacteria</taxon>
        <taxon>Caulobacterales</taxon>
        <taxon>Caulobacteraceae</taxon>
        <taxon>Phenylobacterium</taxon>
    </lineage>
</organism>
<dbReference type="SUPFAM" id="SSF142823">
    <property type="entry name" value="ComB-like"/>
    <property type="match status" value="1"/>
</dbReference>
<dbReference type="InterPro" id="IPR005238">
    <property type="entry name" value="ComB-like"/>
</dbReference>
<evidence type="ECO:0000313" key="9">
    <source>
        <dbReference type="Proteomes" id="UP001598130"/>
    </source>
</evidence>
<dbReference type="EC" id="3.1.3.71" evidence="3"/>
<evidence type="ECO:0000256" key="7">
    <source>
        <dbReference type="ARBA" id="ARBA00033711"/>
    </source>
</evidence>
<proteinExistence type="inferred from homology"/>
<keyword evidence="6" id="KW-0460">Magnesium</keyword>
<evidence type="ECO:0000256" key="5">
    <source>
        <dbReference type="ARBA" id="ARBA00022801"/>
    </source>
</evidence>
<dbReference type="PANTHER" id="PTHR37311">
    <property type="entry name" value="2-PHOSPHOSULFOLACTATE PHOSPHATASE-RELATED"/>
    <property type="match status" value="1"/>
</dbReference>
<evidence type="ECO:0000256" key="4">
    <source>
        <dbReference type="ARBA" id="ARBA00021948"/>
    </source>
</evidence>